<feature type="transmembrane region" description="Helical" evidence="1">
    <location>
        <begin position="37"/>
        <end position="56"/>
    </location>
</feature>
<dbReference type="Proteomes" id="UP001276564">
    <property type="component" value="Unassembled WGS sequence"/>
</dbReference>
<dbReference type="RefSeq" id="WP_127392027.1">
    <property type="nucleotide sequence ID" value="NZ_JARAKC010000006.1"/>
</dbReference>
<dbReference type="EMBL" id="JAVIIP010000004">
    <property type="protein sequence ID" value="MDX8537875.1"/>
    <property type="molecule type" value="Genomic_DNA"/>
</dbReference>
<sequence length="59" mass="6103">MTVADMNRLEQAARVSMSGFQDAEAPASASSSVSHPLLRLAAAVILLAAIALTLAMQFS</sequence>
<keyword evidence="3" id="KW-1185">Reference proteome</keyword>
<protein>
    <submittedName>
        <fullName evidence="2">Uncharacterized protein</fullName>
    </submittedName>
</protein>
<keyword evidence="1" id="KW-1133">Transmembrane helix</keyword>
<evidence type="ECO:0000313" key="3">
    <source>
        <dbReference type="Proteomes" id="UP001276564"/>
    </source>
</evidence>
<comment type="caution">
    <text evidence="2">The sequence shown here is derived from an EMBL/GenBank/DDBJ whole genome shotgun (WGS) entry which is preliminary data.</text>
</comment>
<reference evidence="2 3" key="1">
    <citation type="submission" date="2023-08" db="EMBL/GenBank/DDBJ databases">
        <title>Implementing the SeqCode for naming new Mesorhizobium species isolated from Vachellia karroo root nodules.</title>
        <authorList>
            <person name="Van Lill M."/>
        </authorList>
    </citation>
    <scope>NUCLEOTIDE SEQUENCE [LARGE SCALE GENOMIC DNA]</scope>
    <source>
        <strain evidence="2 3">VK4B</strain>
    </source>
</reference>
<accession>A0ABU5AKS3</accession>
<evidence type="ECO:0000256" key="1">
    <source>
        <dbReference type="SAM" id="Phobius"/>
    </source>
</evidence>
<organism evidence="2 3">
    <name type="scientific">Mesorhizobium abyssinicae</name>
    <dbReference type="NCBI Taxonomy" id="1209958"/>
    <lineage>
        <taxon>Bacteria</taxon>
        <taxon>Pseudomonadati</taxon>
        <taxon>Pseudomonadota</taxon>
        <taxon>Alphaproteobacteria</taxon>
        <taxon>Hyphomicrobiales</taxon>
        <taxon>Phyllobacteriaceae</taxon>
        <taxon>Mesorhizobium</taxon>
    </lineage>
</organism>
<proteinExistence type="predicted"/>
<evidence type="ECO:0000313" key="2">
    <source>
        <dbReference type="EMBL" id="MDX8537875.1"/>
    </source>
</evidence>
<keyword evidence="1" id="KW-0812">Transmembrane</keyword>
<name>A0ABU5AKS3_9HYPH</name>
<keyword evidence="1" id="KW-0472">Membrane</keyword>
<gene>
    <name evidence="2" type="ORF">RFM23_09600</name>
</gene>